<gene>
    <name evidence="1" type="ORF">GCM10017771_30840</name>
</gene>
<dbReference type="Proteomes" id="UP000603227">
    <property type="component" value="Unassembled WGS sequence"/>
</dbReference>
<comment type="caution">
    <text evidence="1">The sequence shown here is derived from an EMBL/GenBank/DDBJ whole genome shotgun (WGS) entry which is preliminary data.</text>
</comment>
<evidence type="ECO:0000313" key="2">
    <source>
        <dbReference type="Proteomes" id="UP000603227"/>
    </source>
</evidence>
<proteinExistence type="predicted"/>
<name>A0A919GPJ4_9ACTN</name>
<evidence type="ECO:0000313" key="1">
    <source>
        <dbReference type="EMBL" id="GHH87873.1"/>
    </source>
</evidence>
<dbReference type="EMBL" id="BNAT01000009">
    <property type="protein sequence ID" value="GHH87873.1"/>
    <property type="molecule type" value="Genomic_DNA"/>
</dbReference>
<sequence>MTEALTSAIESETGRLAQITNPVERFHAIREFREVVAAGERTGRDLEKDAVNELKEGRPWREVGEMLGMSGSRAEQIAKGR</sequence>
<reference evidence="1" key="1">
    <citation type="journal article" date="2014" name="Int. J. Syst. Evol. Microbiol.">
        <title>Complete genome sequence of Corynebacterium casei LMG S-19264T (=DSM 44701T), isolated from a smear-ripened cheese.</title>
        <authorList>
            <consortium name="US DOE Joint Genome Institute (JGI-PGF)"/>
            <person name="Walter F."/>
            <person name="Albersmeier A."/>
            <person name="Kalinowski J."/>
            <person name="Ruckert C."/>
        </authorList>
    </citation>
    <scope>NUCLEOTIDE SEQUENCE</scope>
    <source>
        <strain evidence="1">CGMCC 4.7403</strain>
    </source>
</reference>
<protein>
    <recommendedName>
        <fullName evidence="3">RNA polymerase sigma-70 region 4 domain-containing protein</fullName>
    </recommendedName>
</protein>
<reference evidence="1" key="2">
    <citation type="submission" date="2020-09" db="EMBL/GenBank/DDBJ databases">
        <authorList>
            <person name="Sun Q."/>
            <person name="Zhou Y."/>
        </authorList>
    </citation>
    <scope>NUCLEOTIDE SEQUENCE</scope>
    <source>
        <strain evidence="1">CGMCC 4.7403</strain>
    </source>
</reference>
<dbReference type="AlphaFoldDB" id="A0A919GPJ4"/>
<evidence type="ECO:0008006" key="3">
    <source>
        <dbReference type="Google" id="ProtNLM"/>
    </source>
</evidence>
<keyword evidence="2" id="KW-1185">Reference proteome</keyword>
<organism evidence="1 2">
    <name type="scientific">Streptomyces capitiformicae</name>
    <dbReference type="NCBI Taxonomy" id="2014920"/>
    <lineage>
        <taxon>Bacteria</taxon>
        <taxon>Bacillati</taxon>
        <taxon>Actinomycetota</taxon>
        <taxon>Actinomycetes</taxon>
        <taxon>Kitasatosporales</taxon>
        <taxon>Streptomycetaceae</taxon>
        <taxon>Streptomyces</taxon>
    </lineage>
</organism>
<dbReference type="RefSeq" id="WP_189783030.1">
    <property type="nucleotide sequence ID" value="NZ_BNAT01000009.1"/>
</dbReference>
<accession>A0A919GPJ4</accession>